<sequence length="308" mass="34564">MTSTGNSSSLVPPDAWDNHIHVFEPDKRPYSPKRSYTPAGVPLDSYPHKATGCANIVIVQATVQGTSPVPLVDVLTRYHQTVQATEGILRGLTVLDLDETTDEELDKLHAVGVRGIRMHEVSWGFGDQTTDDAVANKIQSAAKRLSRLDWVIDLYMHPKAWKAIAPTIEALPGSTKVVADHWAGFRPGDETSPEFQTFLELVRHRRIFVKLSAFERQYHGNPKGASAMEPLARALVALGSDRLIYGSDWPNTALASSRDGKTIEQRLNEVEGFRNVDHELHINHLREWITDEEVWRKFWVETPASLFK</sequence>
<gene>
    <name evidence="2" type="ORF">FALBO_16555</name>
</gene>
<name>A0A8H4KET6_9HYPO</name>
<dbReference type="InterPro" id="IPR032466">
    <property type="entry name" value="Metal_Hydrolase"/>
</dbReference>
<dbReference type="GO" id="GO:0016787">
    <property type="term" value="F:hydrolase activity"/>
    <property type="evidence" value="ECO:0007669"/>
    <property type="project" value="InterPro"/>
</dbReference>
<dbReference type="OrthoDB" id="2135488at2759"/>
<keyword evidence="3" id="KW-1185">Reference proteome</keyword>
<dbReference type="InterPro" id="IPR052358">
    <property type="entry name" value="Aro_Compnd_Degr_Hydrolases"/>
</dbReference>
<proteinExistence type="predicted"/>
<evidence type="ECO:0000313" key="3">
    <source>
        <dbReference type="Proteomes" id="UP000554235"/>
    </source>
</evidence>
<dbReference type="AlphaFoldDB" id="A0A8H4KET6"/>
<protein>
    <submittedName>
        <fullName evidence="2">2-pyrone-46-dicarboxylate lactonase</fullName>
    </submittedName>
</protein>
<accession>A0A8H4KET6</accession>
<evidence type="ECO:0000313" key="2">
    <source>
        <dbReference type="EMBL" id="KAF4449995.1"/>
    </source>
</evidence>
<dbReference type="Proteomes" id="UP000554235">
    <property type="component" value="Unassembled WGS sequence"/>
</dbReference>
<dbReference type="PANTHER" id="PTHR35563">
    <property type="entry name" value="BARREL METAL-DEPENDENT HYDROLASE, PUTATIVE (AFU_ORTHOLOGUE AFUA_1G16240)-RELATED"/>
    <property type="match status" value="1"/>
</dbReference>
<reference evidence="2 3" key="1">
    <citation type="submission" date="2020-01" db="EMBL/GenBank/DDBJ databases">
        <title>Identification and distribution of gene clusters putatively required for synthesis of sphingolipid metabolism inhibitors in phylogenetically diverse species of the filamentous fungus Fusarium.</title>
        <authorList>
            <person name="Kim H.-S."/>
            <person name="Busman M."/>
            <person name="Brown D.W."/>
            <person name="Divon H."/>
            <person name="Uhlig S."/>
            <person name="Proctor R.H."/>
        </authorList>
    </citation>
    <scope>NUCLEOTIDE SEQUENCE [LARGE SCALE GENOMIC DNA]</scope>
    <source>
        <strain evidence="2 3">NRRL 20459</strain>
    </source>
</reference>
<dbReference type="InterPro" id="IPR006680">
    <property type="entry name" value="Amidohydro-rel"/>
</dbReference>
<feature type="domain" description="Amidohydrolase-related" evidence="1">
    <location>
        <begin position="17"/>
        <end position="260"/>
    </location>
</feature>
<comment type="caution">
    <text evidence="2">The sequence shown here is derived from an EMBL/GenBank/DDBJ whole genome shotgun (WGS) entry which is preliminary data.</text>
</comment>
<dbReference type="PANTHER" id="PTHR35563:SF2">
    <property type="entry name" value="BARREL METAL-DEPENDENT HYDROLASE, PUTATIVE (AFU_ORTHOLOGUE AFUA_1G16240)-RELATED"/>
    <property type="match status" value="1"/>
</dbReference>
<dbReference type="EMBL" id="JAADYS010003164">
    <property type="protein sequence ID" value="KAF4449995.1"/>
    <property type="molecule type" value="Genomic_DNA"/>
</dbReference>
<dbReference type="Pfam" id="PF04909">
    <property type="entry name" value="Amidohydro_2"/>
    <property type="match status" value="1"/>
</dbReference>
<evidence type="ECO:0000259" key="1">
    <source>
        <dbReference type="Pfam" id="PF04909"/>
    </source>
</evidence>
<organism evidence="2 3">
    <name type="scientific">Fusarium albosuccineum</name>
    <dbReference type="NCBI Taxonomy" id="1237068"/>
    <lineage>
        <taxon>Eukaryota</taxon>
        <taxon>Fungi</taxon>
        <taxon>Dikarya</taxon>
        <taxon>Ascomycota</taxon>
        <taxon>Pezizomycotina</taxon>
        <taxon>Sordariomycetes</taxon>
        <taxon>Hypocreomycetidae</taxon>
        <taxon>Hypocreales</taxon>
        <taxon>Nectriaceae</taxon>
        <taxon>Fusarium</taxon>
        <taxon>Fusarium decemcellulare species complex</taxon>
    </lineage>
</organism>
<dbReference type="SUPFAM" id="SSF51556">
    <property type="entry name" value="Metallo-dependent hydrolases"/>
    <property type="match status" value="1"/>
</dbReference>
<dbReference type="Gene3D" id="3.20.20.140">
    <property type="entry name" value="Metal-dependent hydrolases"/>
    <property type="match status" value="1"/>
</dbReference>